<proteinExistence type="predicted"/>
<keyword evidence="1" id="KW-0812">Transmembrane</keyword>
<feature type="transmembrane region" description="Helical" evidence="1">
    <location>
        <begin position="69"/>
        <end position="90"/>
    </location>
</feature>
<dbReference type="Proteomes" id="UP000298493">
    <property type="component" value="Unassembled WGS sequence"/>
</dbReference>
<evidence type="ECO:0000313" key="3">
    <source>
        <dbReference type="Proteomes" id="UP000298493"/>
    </source>
</evidence>
<name>A0A4Z1P6K8_9PEZI</name>
<protein>
    <submittedName>
        <fullName evidence="2">Uncharacterized protein</fullName>
    </submittedName>
</protein>
<evidence type="ECO:0000256" key="1">
    <source>
        <dbReference type="SAM" id="Phobius"/>
    </source>
</evidence>
<keyword evidence="1" id="KW-1133">Transmembrane helix</keyword>
<sequence length="109" mass="11712">MTSVAPKNCCGRSTGRDCICAAEGILFPIASFSSEYILKPPKPSAAAESNLLFTATAKRLRPRTLSQPTLALVVSVLLMPALVDVLPMALRLPMRSTSPPDRHESPESF</sequence>
<keyword evidence="1" id="KW-0472">Membrane</keyword>
<evidence type="ECO:0000313" key="2">
    <source>
        <dbReference type="EMBL" id="TID24803.1"/>
    </source>
</evidence>
<gene>
    <name evidence="2" type="ORF">E6O75_ATG04008</name>
</gene>
<keyword evidence="3" id="KW-1185">Reference proteome</keyword>
<dbReference type="EMBL" id="SNSC02000004">
    <property type="protein sequence ID" value="TID24803.1"/>
    <property type="molecule type" value="Genomic_DNA"/>
</dbReference>
<dbReference type="AlphaFoldDB" id="A0A4Z1P6K8"/>
<organism evidence="2 3">
    <name type="scientific">Venturia nashicola</name>
    <dbReference type="NCBI Taxonomy" id="86259"/>
    <lineage>
        <taxon>Eukaryota</taxon>
        <taxon>Fungi</taxon>
        <taxon>Dikarya</taxon>
        <taxon>Ascomycota</taxon>
        <taxon>Pezizomycotina</taxon>
        <taxon>Dothideomycetes</taxon>
        <taxon>Pleosporomycetidae</taxon>
        <taxon>Venturiales</taxon>
        <taxon>Venturiaceae</taxon>
        <taxon>Venturia</taxon>
    </lineage>
</organism>
<comment type="caution">
    <text evidence="2">The sequence shown here is derived from an EMBL/GenBank/DDBJ whole genome shotgun (WGS) entry which is preliminary data.</text>
</comment>
<accession>A0A4Z1P6K8</accession>
<reference evidence="2 3" key="1">
    <citation type="submission" date="2019-04" db="EMBL/GenBank/DDBJ databases">
        <title>High contiguity whole genome sequence and gene annotation resource for two Venturia nashicola isolates.</title>
        <authorList>
            <person name="Prokchorchik M."/>
            <person name="Won K."/>
            <person name="Lee Y."/>
            <person name="Choi E.D."/>
            <person name="Segonzac C."/>
            <person name="Sohn K.H."/>
        </authorList>
    </citation>
    <scope>NUCLEOTIDE SEQUENCE [LARGE SCALE GENOMIC DNA]</scope>
    <source>
        <strain evidence="2 3">PRI2</strain>
    </source>
</reference>